<dbReference type="SMART" id="SM00028">
    <property type="entry name" value="TPR"/>
    <property type="match status" value="2"/>
</dbReference>
<dbReference type="PROSITE" id="PS51257">
    <property type="entry name" value="PROKAR_LIPOPROTEIN"/>
    <property type="match status" value="1"/>
</dbReference>
<sequence length="507" mass="57583">MQKYLQNTILLFIFSCFYACSTSSDVPLPITTANEEALELYNTGWYHWGDHDAVKQSEYMKQALKIDPDFILANLYVVENDPNKRKSFRDKAIQNKNNGSEAEKLLVDMFIAGREGRTQDRIRLGKKLIEKYPTSSQAHVTLGDAHNVALEFSLAAENYKKAVKINPNNVNALWRLASQHINVYTNQILLPENKQDKKLGIKYVDKMISLRPEAAVGYQIRGNVDRANSNFESAKEWYDKALEKRRVTDRPASGLLGVIAHNLVFNGEFNLAQEYYDQGIAEGSTGNSKASVAIFKIQSYLFNDDYPGAIRVADRVSKDLGGWGLSKVQIVNGRANVELRKFLAYAHNQQKEEAYESLMLRKSYAQQAMGLMEVDEVRQRDFDSMNTRMEAWYHILFGEYNEAENKLAKLHSIVSNIQSPTALDDHSAMLGMVHLFRGDPKGAVGYFNENINTENYQYYSYFKALALQGSGQEESATEIFRQLANYNFNGLGISLVRSLAKQRLEKS</sequence>
<dbReference type="SUPFAM" id="SSF81901">
    <property type="entry name" value="HCP-like"/>
    <property type="match status" value="1"/>
</dbReference>
<dbReference type="EMBL" id="UINC01021614">
    <property type="protein sequence ID" value="SVA89528.1"/>
    <property type="molecule type" value="Genomic_DNA"/>
</dbReference>
<dbReference type="PANTHER" id="PTHR44943">
    <property type="entry name" value="CELLULOSE SYNTHASE OPERON PROTEIN C"/>
    <property type="match status" value="1"/>
</dbReference>
<reference evidence="3" key="1">
    <citation type="submission" date="2018-05" db="EMBL/GenBank/DDBJ databases">
        <authorList>
            <person name="Lanie J.A."/>
            <person name="Ng W.-L."/>
            <person name="Kazmierczak K.M."/>
            <person name="Andrzejewski T.M."/>
            <person name="Davidsen T.M."/>
            <person name="Wayne K.J."/>
            <person name="Tettelin H."/>
            <person name="Glass J.I."/>
            <person name="Rusch D."/>
            <person name="Podicherti R."/>
            <person name="Tsui H.-C.T."/>
            <person name="Winkler M.E."/>
        </authorList>
    </citation>
    <scope>NUCLEOTIDE SEQUENCE</scope>
</reference>
<keyword evidence="1" id="KW-0677">Repeat</keyword>
<name>A0A381ZJL0_9ZZZZ</name>
<dbReference type="InterPro" id="IPR011990">
    <property type="entry name" value="TPR-like_helical_dom_sf"/>
</dbReference>
<dbReference type="PANTHER" id="PTHR44943:SF4">
    <property type="entry name" value="TPR REPEAT-CONTAINING PROTEIN MJ0798"/>
    <property type="match status" value="1"/>
</dbReference>
<protein>
    <submittedName>
        <fullName evidence="3">Uncharacterized protein</fullName>
    </submittedName>
</protein>
<dbReference type="SUPFAM" id="SSF48452">
    <property type="entry name" value="TPR-like"/>
    <property type="match status" value="1"/>
</dbReference>
<accession>A0A381ZJL0</accession>
<dbReference type="AlphaFoldDB" id="A0A381ZJL0"/>
<gene>
    <name evidence="3" type="ORF">METZ01_LOCUS142382</name>
</gene>
<evidence type="ECO:0000256" key="1">
    <source>
        <dbReference type="ARBA" id="ARBA00022737"/>
    </source>
</evidence>
<proteinExistence type="predicted"/>
<evidence type="ECO:0000313" key="3">
    <source>
        <dbReference type="EMBL" id="SVA89528.1"/>
    </source>
</evidence>
<dbReference type="InterPro" id="IPR051685">
    <property type="entry name" value="Ycf3/AcsC/BcsC/TPR_MFPF"/>
</dbReference>
<organism evidence="3">
    <name type="scientific">marine metagenome</name>
    <dbReference type="NCBI Taxonomy" id="408172"/>
    <lineage>
        <taxon>unclassified sequences</taxon>
        <taxon>metagenomes</taxon>
        <taxon>ecological metagenomes</taxon>
    </lineage>
</organism>
<dbReference type="Gene3D" id="1.25.40.10">
    <property type="entry name" value="Tetratricopeptide repeat domain"/>
    <property type="match status" value="2"/>
</dbReference>
<evidence type="ECO:0000256" key="2">
    <source>
        <dbReference type="ARBA" id="ARBA00022803"/>
    </source>
</evidence>
<keyword evidence="2" id="KW-0802">TPR repeat</keyword>
<dbReference type="PROSITE" id="PS50005">
    <property type="entry name" value="TPR"/>
    <property type="match status" value="1"/>
</dbReference>
<dbReference type="InterPro" id="IPR019734">
    <property type="entry name" value="TPR_rpt"/>
</dbReference>